<keyword evidence="3" id="KW-0804">Transcription</keyword>
<dbReference type="Proteomes" id="UP001336250">
    <property type="component" value="Unassembled WGS sequence"/>
</dbReference>
<keyword evidence="6" id="KW-1185">Reference proteome</keyword>
<dbReference type="PROSITE" id="PS01124">
    <property type="entry name" value="HTH_ARAC_FAMILY_2"/>
    <property type="match status" value="1"/>
</dbReference>
<dbReference type="PANTHER" id="PTHR46796">
    <property type="entry name" value="HTH-TYPE TRANSCRIPTIONAL ACTIVATOR RHAS-RELATED"/>
    <property type="match status" value="1"/>
</dbReference>
<dbReference type="PRINTS" id="PR00032">
    <property type="entry name" value="HTHARAC"/>
</dbReference>
<proteinExistence type="predicted"/>
<name>A0AAW9Q6I0_9BURK</name>
<dbReference type="PROSITE" id="PS00041">
    <property type="entry name" value="HTH_ARAC_FAMILY_1"/>
    <property type="match status" value="1"/>
</dbReference>
<evidence type="ECO:0000256" key="1">
    <source>
        <dbReference type="ARBA" id="ARBA00023015"/>
    </source>
</evidence>
<organism evidence="5 6">
    <name type="scientific">Aquincola agrisoli</name>
    <dbReference type="NCBI Taxonomy" id="3119538"/>
    <lineage>
        <taxon>Bacteria</taxon>
        <taxon>Pseudomonadati</taxon>
        <taxon>Pseudomonadota</taxon>
        <taxon>Betaproteobacteria</taxon>
        <taxon>Burkholderiales</taxon>
        <taxon>Sphaerotilaceae</taxon>
        <taxon>Aquincola</taxon>
    </lineage>
</organism>
<feature type="domain" description="HTH araC/xylS-type" evidence="4">
    <location>
        <begin position="200"/>
        <end position="299"/>
    </location>
</feature>
<dbReference type="InterPro" id="IPR018062">
    <property type="entry name" value="HTH_AraC-typ_CS"/>
</dbReference>
<dbReference type="Gene3D" id="1.10.10.60">
    <property type="entry name" value="Homeodomain-like"/>
    <property type="match status" value="2"/>
</dbReference>
<dbReference type="InterPro" id="IPR018060">
    <property type="entry name" value="HTH_AraC"/>
</dbReference>
<dbReference type="InterPro" id="IPR020449">
    <property type="entry name" value="Tscrpt_reg_AraC-type_HTH"/>
</dbReference>
<dbReference type="Pfam" id="PF12833">
    <property type="entry name" value="HTH_18"/>
    <property type="match status" value="1"/>
</dbReference>
<dbReference type="SUPFAM" id="SSF46689">
    <property type="entry name" value="Homeodomain-like"/>
    <property type="match status" value="2"/>
</dbReference>
<protein>
    <submittedName>
        <fullName evidence="5">AraC family transcriptional regulator</fullName>
    </submittedName>
</protein>
<evidence type="ECO:0000313" key="5">
    <source>
        <dbReference type="EMBL" id="MEF7612795.1"/>
    </source>
</evidence>
<evidence type="ECO:0000256" key="3">
    <source>
        <dbReference type="ARBA" id="ARBA00023163"/>
    </source>
</evidence>
<dbReference type="AlphaFoldDB" id="A0AAW9Q6I0"/>
<accession>A0AAW9Q6I0</accession>
<gene>
    <name evidence="5" type="ORF">V4F39_02660</name>
</gene>
<dbReference type="PANTHER" id="PTHR46796:SF6">
    <property type="entry name" value="ARAC SUBFAMILY"/>
    <property type="match status" value="1"/>
</dbReference>
<comment type="caution">
    <text evidence="5">The sequence shown here is derived from an EMBL/GenBank/DDBJ whole genome shotgun (WGS) entry which is preliminary data.</text>
</comment>
<dbReference type="InterPro" id="IPR009057">
    <property type="entry name" value="Homeodomain-like_sf"/>
</dbReference>
<evidence type="ECO:0000259" key="4">
    <source>
        <dbReference type="PROSITE" id="PS01124"/>
    </source>
</evidence>
<dbReference type="GO" id="GO:0043565">
    <property type="term" value="F:sequence-specific DNA binding"/>
    <property type="evidence" value="ECO:0007669"/>
    <property type="project" value="InterPro"/>
</dbReference>
<dbReference type="SMART" id="SM00342">
    <property type="entry name" value="HTH_ARAC"/>
    <property type="match status" value="1"/>
</dbReference>
<evidence type="ECO:0000313" key="6">
    <source>
        <dbReference type="Proteomes" id="UP001336250"/>
    </source>
</evidence>
<dbReference type="InterPro" id="IPR050204">
    <property type="entry name" value="AraC_XylS_family_regulators"/>
</dbReference>
<sequence length="299" mass="33101">MAEMQAVRRAVCVDADQARDAEGALLLPQPPNWGGVPVRWNSIPAQEVRGPTYCDAPTVLVATEGTGRRWYRTGLRELALHTAPRMVELYGTGYEMDRSEWKGSEGRCIALQFTADLLEPLLHEAAPGFTLQTRHELFDERIAGLAFLLFEEARQGAPAGRLYAEGLTLALLGCLQQAHAAPKPEAAPRRAAALSALQRQRVVALIDGHLGEDLSVSRLAGEVALSPFHFARAFKGSFGITPHRFVQQRRIDRAVQWLTQQPERPIVDIALDLGFATQAHFTEAFRRITGVTPARLRRR</sequence>
<reference evidence="5 6" key="1">
    <citation type="submission" date="2024-02" db="EMBL/GenBank/DDBJ databases">
        <title>Genome sequence of Aquincola sp. MAHUQ-54.</title>
        <authorList>
            <person name="Huq M.A."/>
        </authorList>
    </citation>
    <scope>NUCLEOTIDE SEQUENCE [LARGE SCALE GENOMIC DNA]</scope>
    <source>
        <strain evidence="5 6">MAHUQ-54</strain>
    </source>
</reference>
<dbReference type="RefSeq" id="WP_332287689.1">
    <property type="nucleotide sequence ID" value="NZ_JAZIBG010000009.1"/>
</dbReference>
<keyword evidence="2" id="KW-0238">DNA-binding</keyword>
<evidence type="ECO:0000256" key="2">
    <source>
        <dbReference type="ARBA" id="ARBA00023125"/>
    </source>
</evidence>
<dbReference type="EMBL" id="JAZIBG010000009">
    <property type="protein sequence ID" value="MEF7612795.1"/>
    <property type="molecule type" value="Genomic_DNA"/>
</dbReference>
<keyword evidence="1" id="KW-0805">Transcription regulation</keyword>
<dbReference type="GO" id="GO:0003700">
    <property type="term" value="F:DNA-binding transcription factor activity"/>
    <property type="evidence" value="ECO:0007669"/>
    <property type="project" value="InterPro"/>
</dbReference>